<reference evidence="2 3" key="1">
    <citation type="submission" date="2016-08" db="EMBL/GenBank/DDBJ databases">
        <title>A Parts List for Fungal Cellulosomes Revealed by Comparative Genomics.</title>
        <authorList>
            <consortium name="DOE Joint Genome Institute"/>
            <person name="Haitjema C.H."/>
            <person name="Gilmore S.P."/>
            <person name="Henske J.K."/>
            <person name="Solomon K.V."/>
            <person name="De Groot R."/>
            <person name="Kuo A."/>
            <person name="Mondo S.J."/>
            <person name="Salamov A.A."/>
            <person name="Labutti K."/>
            <person name="Zhao Z."/>
            <person name="Chiniquy J."/>
            <person name="Barry K."/>
            <person name="Brewer H.M."/>
            <person name="Purvine S.O."/>
            <person name="Wright A.T."/>
            <person name="Boxma B."/>
            <person name="Van Alen T."/>
            <person name="Hackstein J.H."/>
            <person name="Baker S.E."/>
            <person name="Grigoriev I.V."/>
            <person name="O'Malley M.A."/>
        </authorList>
    </citation>
    <scope>NUCLEOTIDE SEQUENCE [LARGE SCALE GENOMIC DNA]</scope>
    <source>
        <strain evidence="2 3">S4</strain>
    </source>
</reference>
<evidence type="ECO:0000313" key="3">
    <source>
        <dbReference type="Proteomes" id="UP000193944"/>
    </source>
</evidence>
<reference evidence="2 3" key="2">
    <citation type="submission" date="2016-08" db="EMBL/GenBank/DDBJ databases">
        <title>Pervasive Adenine N6-methylation of Active Genes in Fungi.</title>
        <authorList>
            <consortium name="DOE Joint Genome Institute"/>
            <person name="Mondo S.J."/>
            <person name="Dannebaum R.O."/>
            <person name="Kuo R.C."/>
            <person name="Labutti K."/>
            <person name="Haridas S."/>
            <person name="Kuo A."/>
            <person name="Salamov A."/>
            <person name="Ahrendt S.R."/>
            <person name="Lipzen A."/>
            <person name="Sullivan W."/>
            <person name="Andreopoulos W.B."/>
            <person name="Clum A."/>
            <person name="Lindquist E."/>
            <person name="Daum C."/>
            <person name="Ramamoorthy G.K."/>
            <person name="Gryganskyi A."/>
            <person name="Culley D."/>
            <person name="Magnuson J.K."/>
            <person name="James T.Y."/>
            <person name="O'Malley M.A."/>
            <person name="Stajich J.E."/>
            <person name="Spatafora J.W."/>
            <person name="Visel A."/>
            <person name="Grigoriev I.V."/>
        </authorList>
    </citation>
    <scope>NUCLEOTIDE SEQUENCE [LARGE SCALE GENOMIC DNA]</scope>
    <source>
        <strain evidence="2 3">S4</strain>
    </source>
</reference>
<name>A0A1Y1UG29_9FUNG</name>
<evidence type="ECO:0000313" key="2">
    <source>
        <dbReference type="EMBL" id="ORX36978.1"/>
    </source>
</evidence>
<dbReference type="AlphaFoldDB" id="A0A1Y1UG29"/>
<evidence type="ECO:0000256" key="1">
    <source>
        <dbReference type="SAM" id="Phobius"/>
    </source>
</evidence>
<protein>
    <submittedName>
        <fullName evidence="2">Uncharacterized protein</fullName>
    </submittedName>
</protein>
<accession>A0A1Y1UG29</accession>
<dbReference type="Proteomes" id="UP000193944">
    <property type="component" value="Unassembled WGS sequence"/>
</dbReference>
<dbReference type="EMBL" id="MCFG01000933">
    <property type="protein sequence ID" value="ORX36978.1"/>
    <property type="molecule type" value="Genomic_DNA"/>
</dbReference>
<feature type="transmembrane region" description="Helical" evidence="1">
    <location>
        <begin position="14"/>
        <end position="38"/>
    </location>
</feature>
<comment type="caution">
    <text evidence="2">The sequence shown here is derived from an EMBL/GenBank/DDBJ whole genome shotgun (WGS) entry which is preliminary data.</text>
</comment>
<keyword evidence="3" id="KW-1185">Reference proteome</keyword>
<keyword evidence="1" id="KW-0812">Transmembrane</keyword>
<keyword evidence="1" id="KW-0472">Membrane</keyword>
<gene>
    <name evidence="2" type="ORF">BCR32DRAFT_288592</name>
</gene>
<proteinExistence type="predicted"/>
<sequence>MSDAFGNPEEAENLAQIVITCACLVGFALMGYGTLLFYRRRKALVNEDGAVNLIVSWYPREIAGILNK</sequence>
<keyword evidence="1" id="KW-1133">Transmembrane helix</keyword>
<dbReference type="STRING" id="1754192.A0A1Y1UG29"/>
<organism evidence="2 3">
    <name type="scientific">Anaeromyces robustus</name>
    <dbReference type="NCBI Taxonomy" id="1754192"/>
    <lineage>
        <taxon>Eukaryota</taxon>
        <taxon>Fungi</taxon>
        <taxon>Fungi incertae sedis</taxon>
        <taxon>Chytridiomycota</taxon>
        <taxon>Chytridiomycota incertae sedis</taxon>
        <taxon>Neocallimastigomycetes</taxon>
        <taxon>Neocallimastigales</taxon>
        <taxon>Neocallimastigaceae</taxon>
        <taxon>Anaeromyces</taxon>
    </lineage>
</organism>